<protein>
    <submittedName>
        <fullName evidence="1">Uncharacterized protein</fullName>
    </submittedName>
</protein>
<proteinExistence type="predicted"/>
<accession>A0A2N6NKR3</accession>
<comment type="caution">
    <text evidence="1">The sequence shown here is derived from an EMBL/GenBank/DDBJ whole genome shotgun (WGS) entry which is preliminary data.</text>
</comment>
<dbReference type="EMBL" id="MRVG01000006">
    <property type="protein sequence ID" value="PMB67834.1"/>
    <property type="molecule type" value="Genomic_DNA"/>
</dbReference>
<evidence type="ECO:0000313" key="2">
    <source>
        <dbReference type="Proteomes" id="UP000235728"/>
    </source>
</evidence>
<name>A0A2N6NKR3_BEABA</name>
<gene>
    <name evidence="1" type="ORF">BM221_006005</name>
</gene>
<reference evidence="1 2" key="1">
    <citation type="journal article" date="2016" name="Appl. Microbiol. Biotechnol.">
        <title>Characterization of T-DNA insertion mutants with decreased virulence in the entomopathogenic fungus Beauveria bassiana JEF-007.</title>
        <authorList>
            <person name="Kim S."/>
            <person name="Lee S.J."/>
            <person name="Nai Y.S."/>
            <person name="Yu J.S."/>
            <person name="Lee M.R."/>
            <person name="Yang Y.T."/>
            <person name="Kim J.S."/>
        </authorList>
    </citation>
    <scope>NUCLEOTIDE SEQUENCE [LARGE SCALE GENOMIC DNA]</scope>
    <source>
        <strain evidence="1 2">JEF-007</strain>
    </source>
</reference>
<dbReference type="AlphaFoldDB" id="A0A2N6NKR3"/>
<dbReference type="Proteomes" id="UP000235728">
    <property type="component" value="Unassembled WGS sequence"/>
</dbReference>
<organism evidence="1 2">
    <name type="scientific">Beauveria bassiana</name>
    <name type="common">White muscardine disease fungus</name>
    <name type="synonym">Tritirachium shiotae</name>
    <dbReference type="NCBI Taxonomy" id="176275"/>
    <lineage>
        <taxon>Eukaryota</taxon>
        <taxon>Fungi</taxon>
        <taxon>Dikarya</taxon>
        <taxon>Ascomycota</taxon>
        <taxon>Pezizomycotina</taxon>
        <taxon>Sordariomycetes</taxon>
        <taxon>Hypocreomycetidae</taxon>
        <taxon>Hypocreales</taxon>
        <taxon>Cordycipitaceae</taxon>
        <taxon>Beauveria</taxon>
    </lineage>
</organism>
<sequence>MDLAIVERCSFPSLRQLVVPPGTRLVVNTRASVEAIVRKKSDLAASSWAVTRAHHLCGGGAWAWYPDTQVVPES</sequence>
<evidence type="ECO:0000313" key="1">
    <source>
        <dbReference type="EMBL" id="PMB67834.1"/>
    </source>
</evidence>